<dbReference type="Proteomes" id="UP000824540">
    <property type="component" value="Unassembled WGS sequence"/>
</dbReference>
<evidence type="ECO:0000256" key="11">
    <source>
        <dbReference type="ARBA" id="ARBA00023136"/>
    </source>
</evidence>
<dbReference type="InterPro" id="IPR004203">
    <property type="entry name" value="Cyt_c_oxidase_su4_fam"/>
</dbReference>
<dbReference type="Pfam" id="PF02936">
    <property type="entry name" value="COX4"/>
    <property type="match status" value="1"/>
</dbReference>
<keyword evidence="5 12" id="KW-0812">Transmembrane</keyword>
<name>A0A8T2MY27_9TELE</name>
<dbReference type="GO" id="GO:0045277">
    <property type="term" value="C:respiratory chain complex IV"/>
    <property type="evidence" value="ECO:0007669"/>
    <property type="project" value="InterPro"/>
</dbReference>
<evidence type="ECO:0000256" key="7">
    <source>
        <dbReference type="ARBA" id="ARBA00022946"/>
    </source>
</evidence>
<evidence type="ECO:0000256" key="4">
    <source>
        <dbReference type="ARBA" id="ARBA00011485"/>
    </source>
</evidence>
<dbReference type="InterPro" id="IPR013288">
    <property type="entry name" value="Cyt_c_oxidase_su4"/>
</dbReference>
<dbReference type="PANTHER" id="PTHR10707:SF10">
    <property type="entry name" value="CYTOCHROME C OXIDASE SUBUNIT 4"/>
    <property type="match status" value="1"/>
</dbReference>
<dbReference type="GO" id="GO:0005743">
    <property type="term" value="C:mitochondrial inner membrane"/>
    <property type="evidence" value="ECO:0007669"/>
    <property type="project" value="UniProtKB-SubCell"/>
</dbReference>
<organism evidence="13 14">
    <name type="scientific">Albula glossodonta</name>
    <name type="common">roundjaw bonefish</name>
    <dbReference type="NCBI Taxonomy" id="121402"/>
    <lineage>
        <taxon>Eukaryota</taxon>
        <taxon>Metazoa</taxon>
        <taxon>Chordata</taxon>
        <taxon>Craniata</taxon>
        <taxon>Vertebrata</taxon>
        <taxon>Euteleostomi</taxon>
        <taxon>Actinopterygii</taxon>
        <taxon>Neopterygii</taxon>
        <taxon>Teleostei</taxon>
        <taxon>Albuliformes</taxon>
        <taxon>Albulidae</taxon>
        <taxon>Albula</taxon>
    </lineage>
</organism>
<keyword evidence="6 12" id="KW-0999">Mitochondrion inner membrane</keyword>
<keyword evidence="9" id="KW-0560">Oxidoreductase</keyword>
<keyword evidence="14" id="KW-1185">Reference proteome</keyword>
<evidence type="ECO:0000256" key="12">
    <source>
        <dbReference type="RuleBase" id="RU367145"/>
    </source>
</evidence>
<dbReference type="InterPro" id="IPR036639">
    <property type="entry name" value="Cyt_c_oxidase_su4_sf"/>
</dbReference>
<evidence type="ECO:0000256" key="6">
    <source>
        <dbReference type="ARBA" id="ARBA00022792"/>
    </source>
</evidence>
<dbReference type="EMBL" id="JAFBMS010000237">
    <property type="protein sequence ID" value="KAG9332486.1"/>
    <property type="molecule type" value="Genomic_DNA"/>
</dbReference>
<protein>
    <recommendedName>
        <fullName evidence="12">Cytochrome c oxidase subunit 4</fullName>
    </recommendedName>
</protein>
<dbReference type="OrthoDB" id="186013at2759"/>
<proteinExistence type="inferred from homology"/>
<feature type="transmembrane region" description="Helical" evidence="12">
    <location>
        <begin position="71"/>
        <end position="91"/>
    </location>
</feature>
<evidence type="ECO:0000256" key="8">
    <source>
        <dbReference type="ARBA" id="ARBA00022989"/>
    </source>
</evidence>
<comment type="similarity">
    <text evidence="3 12">Belongs to the cytochrome c oxidase IV family.</text>
</comment>
<evidence type="ECO:0000256" key="9">
    <source>
        <dbReference type="ARBA" id="ARBA00023002"/>
    </source>
</evidence>
<dbReference type="SUPFAM" id="SSF81406">
    <property type="entry name" value="Mitochondrial cytochrome c oxidase subunit IV"/>
    <property type="match status" value="1"/>
</dbReference>
<feature type="non-terminal residue" evidence="13">
    <location>
        <position position="1"/>
    </location>
</feature>
<keyword evidence="8 12" id="KW-1133">Transmembrane helix</keyword>
<dbReference type="GO" id="GO:0006123">
    <property type="term" value="P:mitochondrial electron transport, cytochrome c to oxygen"/>
    <property type="evidence" value="ECO:0007669"/>
    <property type="project" value="InterPro"/>
</dbReference>
<evidence type="ECO:0000313" key="13">
    <source>
        <dbReference type="EMBL" id="KAG9332486.1"/>
    </source>
</evidence>
<dbReference type="FunFam" id="1.10.442.10:FF:000001">
    <property type="entry name" value="Cytochrome c oxidase subunit 4 isoform 1"/>
    <property type="match status" value="1"/>
</dbReference>
<comment type="function">
    <text evidence="12">Component of the cytochrome c oxidase, the last enzyme in the mitochondrial electron transport chain which drives oxidative phosphorylation.</text>
</comment>
<keyword evidence="10 12" id="KW-0496">Mitochondrion</keyword>
<dbReference type="Gene3D" id="1.10.442.10">
    <property type="entry name" value="Cytochrome c oxidase subunit IV"/>
    <property type="match status" value="1"/>
</dbReference>
<dbReference type="PANTHER" id="PTHR10707">
    <property type="entry name" value="CYTOCHROME C OXIDASE SUBUNIT IV"/>
    <property type="match status" value="1"/>
</dbReference>
<dbReference type="AlphaFoldDB" id="A0A8T2MY27"/>
<comment type="subcellular location">
    <subcellularLocation>
        <location evidence="1 12">Mitochondrion inner membrane</location>
        <topology evidence="1 12">Single-pass membrane protein</topology>
    </subcellularLocation>
</comment>
<comment type="pathway">
    <text evidence="2 12">Energy metabolism; oxidative phosphorylation.</text>
</comment>
<evidence type="ECO:0000256" key="5">
    <source>
        <dbReference type="ARBA" id="ARBA00022692"/>
    </source>
</evidence>
<dbReference type="PRINTS" id="PR01873">
    <property type="entry name" value="CYTCOXIDASE4"/>
</dbReference>
<evidence type="ECO:0000256" key="2">
    <source>
        <dbReference type="ARBA" id="ARBA00004673"/>
    </source>
</evidence>
<gene>
    <name evidence="13" type="ORF">JZ751_014584</name>
</gene>
<evidence type="ECO:0000313" key="14">
    <source>
        <dbReference type="Proteomes" id="UP000824540"/>
    </source>
</evidence>
<comment type="caution">
    <text evidence="13">The sequence shown here is derived from an EMBL/GenBank/DDBJ whole genome shotgun (WGS) entry which is preliminary data.</text>
</comment>
<reference evidence="13" key="1">
    <citation type="thesis" date="2021" institute="BYU ScholarsArchive" country="Provo, UT, USA">
        <title>Applications of and Algorithms for Genome Assembly and Genomic Analyses with an Emphasis on Marine Teleosts.</title>
        <authorList>
            <person name="Pickett B.D."/>
        </authorList>
    </citation>
    <scope>NUCLEOTIDE SEQUENCE</scope>
    <source>
        <strain evidence="13">HI-2016</strain>
    </source>
</reference>
<keyword evidence="11 12" id="KW-0472">Membrane</keyword>
<evidence type="ECO:0000256" key="3">
    <source>
        <dbReference type="ARBA" id="ARBA00008135"/>
    </source>
</evidence>
<evidence type="ECO:0000256" key="10">
    <source>
        <dbReference type="ARBA" id="ARBA00023128"/>
    </source>
</evidence>
<dbReference type="GO" id="GO:0016491">
    <property type="term" value="F:oxidoreductase activity"/>
    <property type="evidence" value="ECO:0007669"/>
    <property type="project" value="UniProtKB-KW"/>
</dbReference>
<evidence type="ECO:0000256" key="1">
    <source>
        <dbReference type="ARBA" id="ARBA00004434"/>
    </source>
</evidence>
<sequence length="174" mass="20446">MSQPMYFDRLDTPLPERPYQNVLDASQKSLKQKEKGPWSQLSKEEKLGLYRMMFNQTYAEMRRPSSEWKTVVGGICIFMGITGLVVLWQRYYVFPPRPHTLEDEWQAMQVQRMLDMRVSPIDGFSSHWDYEKKQWKNLWSNGGSRGVLEMNTPEARTETPENASTCVSSVRELR</sequence>
<comment type="subunit">
    <text evidence="4">Component of the cytochrome c oxidase (complex IV, CIV), a multisubunit enzyme composed of 14 subunits. The complex is composed of a catalytic core of 3 subunits MT-CO1, MT-CO2 and MT-CO3, encoded in the mitochondrial DNA, and 11 supernumerary subunits COX4I, COX5A, COX5B, COX6A, COX6B, COX6C, COX7A, COX7B, COX7C, COX8 and NDUFA4, which are encoded in the nuclear genome. The complex exists as a monomer or a dimer and forms supercomplexes (SCs) in the inner mitochondrial membrane with NADH-ubiquinone oxidoreductase (complex I, CI) and ubiquinol-cytochrome c oxidoreductase (cytochrome b-c1 complex, complex III, CIII), resulting in different assemblies (supercomplex SCI(1)III(2)IV(1) and megacomplex MCI(2)III(2)IV(2)).</text>
</comment>
<dbReference type="CDD" id="cd00922">
    <property type="entry name" value="Cyt_c_Oxidase_IV"/>
    <property type="match status" value="1"/>
</dbReference>
<accession>A0A8T2MY27</accession>
<keyword evidence="7" id="KW-0809">Transit peptide</keyword>